<evidence type="ECO:0000256" key="2">
    <source>
        <dbReference type="SAM" id="SignalP"/>
    </source>
</evidence>
<accession>V5SIA5</accession>
<sequence>MLFKAIAILLSTLFLAAVQMSAAGAGCSPGHGAKASVLKKSAAKQSRARKAMQMRAAAQKRKARQVQEARARKAAPPPATDTAGIVTSDDAGQERSVATTVETCTRFIASTGTTVSVPCSTE</sequence>
<keyword evidence="2" id="KW-0732">Signal</keyword>
<dbReference type="KEGG" id="hni:W911_11780"/>
<organism evidence="3 4">
    <name type="scientific">Hyphomicrobium nitrativorans NL23</name>
    <dbReference type="NCBI Taxonomy" id="1029756"/>
    <lineage>
        <taxon>Bacteria</taxon>
        <taxon>Pseudomonadati</taxon>
        <taxon>Pseudomonadota</taxon>
        <taxon>Alphaproteobacteria</taxon>
        <taxon>Hyphomicrobiales</taxon>
        <taxon>Hyphomicrobiaceae</taxon>
        <taxon>Hyphomicrobium</taxon>
    </lineage>
</organism>
<reference evidence="3 4" key="1">
    <citation type="journal article" date="2014" name="Genome Announc.">
        <title>Complete Genome Sequence of Hyphomicrobium nitrativorans Strain NL23, a Denitrifying Bacterium Isolated from Biofilm of a Methanol-Fed Denitrification System Treating Seawater at the Montreal Biodome.</title>
        <authorList>
            <person name="Martineau C."/>
            <person name="Villeneuve C."/>
            <person name="Mauffrey F."/>
            <person name="Villemur R."/>
        </authorList>
    </citation>
    <scope>NUCLEOTIDE SEQUENCE [LARGE SCALE GENOMIC DNA]</scope>
    <source>
        <strain evidence="3">NL23</strain>
    </source>
</reference>
<dbReference type="HOGENOM" id="CLU_2023572_0_0_5"/>
<dbReference type="PATRIC" id="fig|1029756.8.peg.2446"/>
<dbReference type="AlphaFoldDB" id="V5SIA5"/>
<evidence type="ECO:0000313" key="3">
    <source>
        <dbReference type="EMBL" id="AHB50232.1"/>
    </source>
</evidence>
<dbReference type="PROSITE" id="PS51257">
    <property type="entry name" value="PROKAR_LIPOPROTEIN"/>
    <property type="match status" value="1"/>
</dbReference>
<gene>
    <name evidence="3" type="ORF">W911_11780</name>
</gene>
<dbReference type="Proteomes" id="UP000018542">
    <property type="component" value="Chromosome"/>
</dbReference>
<proteinExistence type="predicted"/>
<dbReference type="RefSeq" id="WP_023787698.1">
    <property type="nucleotide sequence ID" value="NC_022997.1"/>
</dbReference>
<feature type="signal peptide" evidence="2">
    <location>
        <begin position="1"/>
        <end position="22"/>
    </location>
</feature>
<evidence type="ECO:0000313" key="4">
    <source>
        <dbReference type="Proteomes" id="UP000018542"/>
    </source>
</evidence>
<keyword evidence="4" id="KW-1185">Reference proteome</keyword>
<name>V5SIA5_9HYPH</name>
<dbReference type="EMBL" id="CP006912">
    <property type="protein sequence ID" value="AHB50232.1"/>
    <property type="molecule type" value="Genomic_DNA"/>
</dbReference>
<feature type="compositionally biased region" description="Basic residues" evidence="1">
    <location>
        <begin position="46"/>
        <end position="64"/>
    </location>
</feature>
<feature type="chain" id="PRO_5004740713" evidence="2">
    <location>
        <begin position="23"/>
        <end position="122"/>
    </location>
</feature>
<feature type="region of interest" description="Disordered" evidence="1">
    <location>
        <begin position="38"/>
        <end position="94"/>
    </location>
</feature>
<evidence type="ECO:0000256" key="1">
    <source>
        <dbReference type="SAM" id="MobiDB-lite"/>
    </source>
</evidence>
<protein>
    <submittedName>
        <fullName evidence="3">Uncharacterized protein</fullName>
    </submittedName>
</protein>